<accession>A0A2T3LF81</accession>
<evidence type="ECO:0000313" key="1">
    <source>
        <dbReference type="EMBL" id="PSV50037.1"/>
    </source>
</evidence>
<dbReference type="Proteomes" id="UP000241803">
    <property type="component" value="Unassembled WGS sequence"/>
</dbReference>
<keyword evidence="2" id="KW-1185">Reference proteome</keyword>
<evidence type="ECO:0000313" key="2">
    <source>
        <dbReference type="Proteomes" id="UP000241803"/>
    </source>
</evidence>
<name>A0A2T3LF81_9GAMM</name>
<dbReference type="AlphaFoldDB" id="A0A2T3LF81"/>
<protein>
    <submittedName>
        <fullName evidence="1">Uncharacterized protein</fullName>
    </submittedName>
</protein>
<reference evidence="1 2" key="1">
    <citation type="submission" date="2018-03" db="EMBL/GenBank/DDBJ databases">
        <title>Whole genome sequencing of Histamine producing bacteria.</title>
        <authorList>
            <person name="Butler K."/>
        </authorList>
    </citation>
    <scope>NUCLEOTIDE SEQUENCE [LARGE SCALE GENOMIC DNA]</scope>
    <source>
        <strain evidence="1 2">ATCC 19614</strain>
    </source>
</reference>
<dbReference type="RefSeq" id="WP_107252621.1">
    <property type="nucleotide sequence ID" value="NZ_PYOC01000001.1"/>
</dbReference>
<organism evidence="1 2">
    <name type="scientific">Photobacterium indicum</name>
    <dbReference type="NCBI Taxonomy" id="81447"/>
    <lineage>
        <taxon>Bacteria</taxon>
        <taxon>Pseudomonadati</taxon>
        <taxon>Pseudomonadota</taxon>
        <taxon>Gammaproteobacteria</taxon>
        <taxon>Vibrionales</taxon>
        <taxon>Vibrionaceae</taxon>
        <taxon>Photobacterium</taxon>
    </lineage>
</organism>
<proteinExistence type="predicted"/>
<sequence>MSGEADVILVPKADMDAMRKASKQFEEALEKSSKQVSADTERELEKGVKKGIEKGSNGGFSIFSSKLKMAAAAVAFAAVSIVKDTMEKTLGGADQYVEEVKRRAETIKDIMGNAGAFGIDQGEYAALTLGAKSLGIEADDIRGLFEGFASALDSDEMGKYRKVSDEKGLDTAFYKLLNTASFMDPAKAQTWLATTAQLGDSDATFANKIAGVIRSMREDGDMINRQNLFNRMAGFDMSTGALSDSFDRTRIQTDKLNKNAAQNEYSTLLNGVTATQADSANRYDNKQLELVETHLGVIADKVTYANVIADAEILQVKAGAAALEELKGMVEGIVKLDHQTETITDTSNFFSDPSVDSAKNLLGSMDSTVVGIPMMLTIQAYKRTNEILDDIKSMLGTKASNDHSQAIADADIETGGD</sequence>
<comment type="caution">
    <text evidence="1">The sequence shown here is derived from an EMBL/GenBank/DDBJ whole genome shotgun (WGS) entry which is preliminary data.</text>
</comment>
<gene>
    <name evidence="1" type="ORF">C9J47_05665</name>
</gene>
<dbReference type="EMBL" id="PYOC01000001">
    <property type="protein sequence ID" value="PSV50037.1"/>
    <property type="molecule type" value="Genomic_DNA"/>
</dbReference>